<evidence type="ECO:0000256" key="11">
    <source>
        <dbReference type="RuleBase" id="RU004171"/>
    </source>
</evidence>
<dbReference type="EC" id="1.1.1.3" evidence="4 10"/>
<dbReference type="NCBIfam" id="NF004976">
    <property type="entry name" value="PRK06349.1"/>
    <property type="match status" value="1"/>
</dbReference>
<name>A0ABX1JY87_9CELL</name>
<feature type="non-terminal residue" evidence="14">
    <location>
        <position position="337"/>
    </location>
</feature>
<comment type="catalytic activity">
    <reaction evidence="10">
        <text>L-homoserine + NADP(+) = L-aspartate 4-semialdehyde + NADPH + H(+)</text>
        <dbReference type="Rhea" id="RHEA:15761"/>
        <dbReference type="ChEBI" id="CHEBI:15378"/>
        <dbReference type="ChEBI" id="CHEBI:57476"/>
        <dbReference type="ChEBI" id="CHEBI:57783"/>
        <dbReference type="ChEBI" id="CHEBI:58349"/>
        <dbReference type="ChEBI" id="CHEBI:537519"/>
        <dbReference type="EC" id="1.1.1.3"/>
    </reaction>
</comment>
<dbReference type="InterPro" id="IPR036291">
    <property type="entry name" value="NAD(P)-bd_dom_sf"/>
</dbReference>
<organism evidence="14 15">
    <name type="scientific">Cellulomonas septica</name>
    <dbReference type="NCBI Taxonomy" id="285080"/>
    <lineage>
        <taxon>Bacteria</taxon>
        <taxon>Bacillati</taxon>
        <taxon>Actinomycetota</taxon>
        <taxon>Actinomycetes</taxon>
        <taxon>Micrococcales</taxon>
        <taxon>Cellulomonadaceae</taxon>
        <taxon>Cellulomonas</taxon>
    </lineage>
</organism>
<evidence type="ECO:0000256" key="7">
    <source>
        <dbReference type="ARBA" id="ARBA00022697"/>
    </source>
</evidence>
<evidence type="ECO:0000256" key="5">
    <source>
        <dbReference type="ARBA" id="ARBA00013376"/>
    </source>
</evidence>
<dbReference type="InterPro" id="IPR022697">
    <property type="entry name" value="HDH_short"/>
</dbReference>
<evidence type="ECO:0000313" key="14">
    <source>
        <dbReference type="EMBL" id="NKY39234.1"/>
    </source>
</evidence>
<dbReference type="Gene3D" id="3.40.50.720">
    <property type="entry name" value="NAD(P)-binding Rossmann-like Domain"/>
    <property type="match status" value="1"/>
</dbReference>
<keyword evidence="6 10" id="KW-0028">Amino-acid biosynthesis</keyword>
<evidence type="ECO:0000256" key="6">
    <source>
        <dbReference type="ARBA" id="ARBA00022605"/>
    </source>
</evidence>
<keyword evidence="10" id="KW-0521">NADP</keyword>
<dbReference type="InterPro" id="IPR005106">
    <property type="entry name" value="Asp/hSer_DH_NAD-bd"/>
</dbReference>
<dbReference type="PROSITE" id="PS01042">
    <property type="entry name" value="HOMOSER_DHGENASE"/>
    <property type="match status" value="1"/>
</dbReference>
<evidence type="ECO:0000256" key="9">
    <source>
        <dbReference type="ARBA" id="ARBA00023167"/>
    </source>
</evidence>
<comment type="similarity">
    <text evidence="3 11">Belongs to the homoserine dehydrogenase family.</text>
</comment>
<dbReference type="PANTHER" id="PTHR43331:SF1">
    <property type="entry name" value="HOMOSERINE DEHYDROGENASE"/>
    <property type="match status" value="1"/>
</dbReference>
<dbReference type="PANTHER" id="PTHR43331">
    <property type="entry name" value="HOMOSERINE DEHYDROGENASE"/>
    <property type="match status" value="1"/>
</dbReference>
<dbReference type="Proteomes" id="UP000777774">
    <property type="component" value="Unassembled WGS sequence"/>
</dbReference>
<evidence type="ECO:0000256" key="10">
    <source>
        <dbReference type="RuleBase" id="RU000579"/>
    </source>
</evidence>
<dbReference type="SUPFAM" id="SSF55347">
    <property type="entry name" value="Glyceraldehyde-3-phosphate dehydrogenase-like, C-terminal domain"/>
    <property type="match status" value="1"/>
</dbReference>
<protein>
    <recommendedName>
        <fullName evidence="5 10">Homoserine dehydrogenase</fullName>
        <ecNumber evidence="4 10">1.1.1.3</ecNumber>
    </recommendedName>
</protein>
<dbReference type="InterPro" id="IPR001342">
    <property type="entry name" value="HDH_cat"/>
</dbReference>
<feature type="domain" description="Aspartate/homoserine dehydrogenase NAD-binding" evidence="13">
    <location>
        <begin position="17"/>
        <end position="134"/>
    </location>
</feature>
<comment type="pathway">
    <text evidence="2 10">Amino-acid biosynthesis; L-methionine biosynthesis via de novo pathway; L-homoserine from L-aspartate: step 3/3.</text>
</comment>
<evidence type="ECO:0000313" key="15">
    <source>
        <dbReference type="Proteomes" id="UP000777774"/>
    </source>
</evidence>
<evidence type="ECO:0000256" key="3">
    <source>
        <dbReference type="ARBA" id="ARBA00006753"/>
    </source>
</evidence>
<dbReference type="EMBL" id="JAAXOY010000119">
    <property type="protein sequence ID" value="NKY39234.1"/>
    <property type="molecule type" value="Genomic_DNA"/>
</dbReference>
<accession>A0ABX1JY87</accession>
<proteinExistence type="inferred from homology"/>
<keyword evidence="15" id="KW-1185">Reference proteome</keyword>
<sequence length="337" mass="34692">MVLPPDPRPSLRVAVLGCGVVGTEVVRLLSTQADDLAARVGARLELVGVAVRDVDAERDPAVDRTLLTADGTSLVEKADVVVEVMGGIEPARGLLLHAIEHGASVVTANKALLAQDGPTLYAAADAAGTDLYFEAAVAGAIPIVRPVRESLAGDHVRRVLGIVNGTTNYVLDRMTTEGLDLDQAVKEAQALGYAEADPTADVEGYDAAAKAAILASLAFHTRVALDDVHREGISAVTAQDVEWAARTGHVIKLLAIAERGETADGTAGVQVRVHPALLPADHPLAGVRGAFNAVFVEAEAAGELMFYGRGAGGVPTASAVLGDVVSVARHRVLGGKG</sequence>
<evidence type="ECO:0000256" key="1">
    <source>
        <dbReference type="ARBA" id="ARBA00005056"/>
    </source>
</evidence>
<feature type="domain" description="Homoserine dehydrogenase catalytic" evidence="12">
    <location>
        <begin position="142"/>
        <end position="325"/>
    </location>
</feature>
<dbReference type="PIRSF" id="PIRSF036497">
    <property type="entry name" value="HDH_short"/>
    <property type="match status" value="1"/>
</dbReference>
<evidence type="ECO:0000256" key="8">
    <source>
        <dbReference type="ARBA" id="ARBA00023002"/>
    </source>
</evidence>
<keyword evidence="8 10" id="KW-0560">Oxidoreductase</keyword>
<dbReference type="SUPFAM" id="SSF51735">
    <property type="entry name" value="NAD(P)-binding Rossmann-fold domains"/>
    <property type="match status" value="1"/>
</dbReference>
<evidence type="ECO:0000259" key="12">
    <source>
        <dbReference type="Pfam" id="PF00742"/>
    </source>
</evidence>
<reference evidence="14 15" key="1">
    <citation type="submission" date="2020-04" db="EMBL/GenBank/DDBJ databases">
        <title>MicrobeNet Type strains.</title>
        <authorList>
            <person name="Nicholson A.C."/>
        </authorList>
    </citation>
    <scope>NUCLEOTIDE SEQUENCE [LARGE SCALE GENOMIC DNA]</scope>
    <source>
        <strain evidence="14 15">ATCC BAA-787</strain>
    </source>
</reference>
<dbReference type="Pfam" id="PF00742">
    <property type="entry name" value="Homoserine_dh"/>
    <property type="match status" value="1"/>
</dbReference>
<evidence type="ECO:0000259" key="13">
    <source>
        <dbReference type="Pfam" id="PF03447"/>
    </source>
</evidence>
<dbReference type="Gene3D" id="3.30.360.10">
    <property type="entry name" value="Dihydrodipicolinate Reductase, domain 2"/>
    <property type="match status" value="1"/>
</dbReference>
<evidence type="ECO:0000256" key="4">
    <source>
        <dbReference type="ARBA" id="ARBA00013213"/>
    </source>
</evidence>
<gene>
    <name evidence="14" type="ORF">HGA02_06710</name>
</gene>
<keyword evidence="7 10" id="KW-0791">Threonine biosynthesis</keyword>
<comment type="pathway">
    <text evidence="1 10">Amino-acid biosynthesis; L-threonine biosynthesis; L-threonine from L-aspartate: step 3/5.</text>
</comment>
<evidence type="ECO:0000256" key="2">
    <source>
        <dbReference type="ARBA" id="ARBA00005062"/>
    </source>
</evidence>
<dbReference type="InterPro" id="IPR019811">
    <property type="entry name" value="HDH_CS"/>
</dbReference>
<comment type="caution">
    <text evidence="14">The sequence shown here is derived from an EMBL/GenBank/DDBJ whole genome shotgun (WGS) entry which is preliminary data.</text>
</comment>
<dbReference type="Pfam" id="PF03447">
    <property type="entry name" value="NAD_binding_3"/>
    <property type="match status" value="1"/>
</dbReference>
<keyword evidence="9 10" id="KW-0486">Methionine biosynthesis</keyword>